<comment type="caution">
    <text evidence="1">The sequence shown here is derived from an EMBL/GenBank/DDBJ whole genome shotgun (WGS) entry which is preliminary data.</text>
</comment>
<dbReference type="InterPro" id="IPR003718">
    <property type="entry name" value="OsmC/Ohr_fam"/>
</dbReference>
<organism evidence="1 2">
    <name type="scientific">Fodinibius salsisoli</name>
    <dbReference type="NCBI Taxonomy" id="2820877"/>
    <lineage>
        <taxon>Bacteria</taxon>
        <taxon>Pseudomonadati</taxon>
        <taxon>Balneolota</taxon>
        <taxon>Balneolia</taxon>
        <taxon>Balneolales</taxon>
        <taxon>Balneolaceae</taxon>
        <taxon>Fodinibius</taxon>
    </lineage>
</organism>
<proteinExistence type="predicted"/>
<keyword evidence="2" id="KW-1185">Reference proteome</keyword>
<dbReference type="Pfam" id="PF02566">
    <property type="entry name" value="OsmC"/>
    <property type="match status" value="1"/>
</dbReference>
<evidence type="ECO:0000313" key="1">
    <source>
        <dbReference type="EMBL" id="MCW9706127.1"/>
    </source>
</evidence>
<accession>A0ABT3PJM3</accession>
<gene>
    <name evidence="1" type="ORF">J6I44_04650</name>
</gene>
<name>A0ABT3PJM3_9BACT</name>
<dbReference type="Proteomes" id="UP001207918">
    <property type="component" value="Unassembled WGS sequence"/>
</dbReference>
<sequence length="175" mass="19053">MADPQTIKEAFERNRKAIELRPSVGQSTALTKVRVRDGTTCEIESGSKTLVCDVGKIEGGNDAGPGPGIFERSALGSCLAIGYAQQAAVMEVPIDNIEVQVESEFDARGQFGLSDDPPGFKALRYRVMIESSAPEETVRELINKADARSPVLDDFRRPIPVERKVEITSTRVKTS</sequence>
<protein>
    <submittedName>
        <fullName evidence="1">OsmC family protein</fullName>
    </submittedName>
</protein>
<dbReference type="RefSeq" id="WP_265764822.1">
    <property type="nucleotide sequence ID" value="NZ_JAGGJA010000002.1"/>
</dbReference>
<dbReference type="PANTHER" id="PTHR35368">
    <property type="entry name" value="HYDROPEROXIDE REDUCTASE"/>
    <property type="match status" value="1"/>
</dbReference>
<evidence type="ECO:0000313" key="2">
    <source>
        <dbReference type="Proteomes" id="UP001207918"/>
    </source>
</evidence>
<dbReference type="InterPro" id="IPR015946">
    <property type="entry name" value="KH_dom-like_a/b"/>
</dbReference>
<dbReference type="PANTHER" id="PTHR35368:SF1">
    <property type="entry name" value="HYDROPEROXIDE REDUCTASE"/>
    <property type="match status" value="1"/>
</dbReference>
<reference evidence="1 2" key="1">
    <citation type="submission" date="2021-03" db="EMBL/GenBank/DDBJ databases">
        <title>Aliifodinibius sp. nov., a new bacterium isolated from saline soil.</title>
        <authorList>
            <person name="Galisteo C."/>
            <person name="De La Haba R."/>
            <person name="Sanchez-Porro C."/>
            <person name="Ventosa A."/>
        </authorList>
    </citation>
    <scope>NUCLEOTIDE SEQUENCE [LARGE SCALE GENOMIC DNA]</scope>
    <source>
        <strain evidence="1 2">1BSP15-2V2</strain>
    </source>
</reference>
<dbReference type="InterPro" id="IPR052924">
    <property type="entry name" value="OsmC/Ohr_hydroprdx_reductase"/>
</dbReference>
<dbReference type="InterPro" id="IPR036102">
    <property type="entry name" value="OsmC/Ohrsf"/>
</dbReference>
<dbReference type="SUPFAM" id="SSF82784">
    <property type="entry name" value="OsmC-like"/>
    <property type="match status" value="1"/>
</dbReference>
<dbReference type="EMBL" id="JAGGJA010000002">
    <property type="protein sequence ID" value="MCW9706127.1"/>
    <property type="molecule type" value="Genomic_DNA"/>
</dbReference>
<dbReference type="Gene3D" id="3.30.300.20">
    <property type="match status" value="1"/>
</dbReference>